<accession>A0AAQ4D746</accession>
<evidence type="ECO:0000259" key="3">
    <source>
        <dbReference type="Pfam" id="PF25037"/>
    </source>
</evidence>
<feature type="compositionally biased region" description="Basic and acidic residues" evidence="1">
    <location>
        <begin position="137"/>
        <end position="153"/>
    </location>
</feature>
<dbReference type="Pfam" id="PF25036">
    <property type="entry name" value="VPS13_VAB"/>
    <property type="match status" value="1"/>
</dbReference>
<dbReference type="Proteomes" id="UP001321473">
    <property type="component" value="Unassembled WGS sequence"/>
</dbReference>
<evidence type="ECO:0000256" key="1">
    <source>
        <dbReference type="SAM" id="MobiDB-lite"/>
    </source>
</evidence>
<feature type="domain" description="Vacuolar protein sorting-associated protein 13 VPS13 adaptor binding" evidence="2">
    <location>
        <begin position="322"/>
        <end position="852"/>
    </location>
</feature>
<evidence type="ECO:0000259" key="2">
    <source>
        <dbReference type="Pfam" id="PF25036"/>
    </source>
</evidence>
<dbReference type="Pfam" id="PF25037">
    <property type="entry name" value="VPS13_C"/>
    <property type="match status" value="1"/>
</dbReference>
<evidence type="ECO:0000313" key="4">
    <source>
        <dbReference type="EMBL" id="KAK8758286.1"/>
    </source>
</evidence>
<feature type="region of interest" description="Disordered" evidence="1">
    <location>
        <begin position="892"/>
        <end position="917"/>
    </location>
</feature>
<dbReference type="InterPro" id="IPR026847">
    <property type="entry name" value="VPS13"/>
</dbReference>
<feature type="region of interest" description="Disordered" evidence="1">
    <location>
        <begin position="246"/>
        <end position="276"/>
    </location>
</feature>
<feature type="region of interest" description="Disordered" evidence="1">
    <location>
        <begin position="102"/>
        <end position="155"/>
    </location>
</feature>
<gene>
    <name evidence="4" type="ORF">V5799_004078</name>
</gene>
<feature type="domain" description="Intermembrane lipid transfer protein VPS13-like C-terminal" evidence="3">
    <location>
        <begin position="1469"/>
        <end position="1587"/>
    </location>
</feature>
<feature type="compositionally biased region" description="Low complexity" evidence="1">
    <location>
        <begin position="246"/>
        <end position="258"/>
    </location>
</feature>
<keyword evidence="5" id="KW-1185">Reference proteome</keyword>
<feature type="region of interest" description="Disordered" evidence="1">
    <location>
        <begin position="28"/>
        <end position="86"/>
    </location>
</feature>
<evidence type="ECO:0008006" key="6">
    <source>
        <dbReference type="Google" id="ProtNLM"/>
    </source>
</evidence>
<dbReference type="InterPro" id="IPR009543">
    <property type="entry name" value="VPS13_VAB"/>
</dbReference>
<reference evidence="4 5" key="1">
    <citation type="journal article" date="2023" name="Arcadia Sci">
        <title>De novo assembly of a long-read Amblyomma americanum tick genome.</title>
        <authorList>
            <person name="Chou S."/>
            <person name="Poskanzer K.E."/>
            <person name="Rollins M."/>
            <person name="Thuy-Boun P.S."/>
        </authorList>
    </citation>
    <scope>NUCLEOTIDE SEQUENCE [LARGE SCALE GENOMIC DNA]</scope>
    <source>
        <strain evidence="4">F_SG_1</strain>
        <tissue evidence="4">Salivary glands</tissue>
    </source>
</reference>
<proteinExistence type="predicted"/>
<dbReference type="InterPro" id="IPR056748">
    <property type="entry name" value="VPS13-like_C"/>
</dbReference>
<protein>
    <recommendedName>
        <fullName evidence="6">Vacuolar protein sorting-associated protein 13 DH-like domain-containing protein</fullName>
    </recommendedName>
</protein>
<dbReference type="EMBL" id="JARKHS020034252">
    <property type="protein sequence ID" value="KAK8758286.1"/>
    <property type="molecule type" value="Genomic_DNA"/>
</dbReference>
<evidence type="ECO:0000313" key="5">
    <source>
        <dbReference type="Proteomes" id="UP001321473"/>
    </source>
</evidence>
<organism evidence="4 5">
    <name type="scientific">Amblyomma americanum</name>
    <name type="common">Lone star tick</name>
    <dbReference type="NCBI Taxonomy" id="6943"/>
    <lineage>
        <taxon>Eukaryota</taxon>
        <taxon>Metazoa</taxon>
        <taxon>Ecdysozoa</taxon>
        <taxon>Arthropoda</taxon>
        <taxon>Chelicerata</taxon>
        <taxon>Arachnida</taxon>
        <taxon>Acari</taxon>
        <taxon>Parasitiformes</taxon>
        <taxon>Ixodida</taxon>
        <taxon>Ixodoidea</taxon>
        <taxon>Ixodidae</taxon>
        <taxon>Amblyomminae</taxon>
        <taxon>Amblyomma</taxon>
    </lineage>
</organism>
<feature type="compositionally biased region" description="Basic residues" evidence="1">
    <location>
        <begin position="55"/>
        <end position="69"/>
    </location>
</feature>
<name>A0AAQ4D746_AMBAM</name>
<dbReference type="PANTHER" id="PTHR16166">
    <property type="entry name" value="VACUOLAR PROTEIN SORTING-ASSOCIATED PROTEIN VPS13"/>
    <property type="match status" value="1"/>
</dbReference>
<dbReference type="PANTHER" id="PTHR16166:SF146">
    <property type="entry name" value="VACUOLAR PROTEIN SORTING-ASSOCIATED PROTEIN 13A-LIKE ISOFORM X1"/>
    <property type="match status" value="1"/>
</dbReference>
<dbReference type="GO" id="GO:0045053">
    <property type="term" value="P:protein retention in Golgi apparatus"/>
    <property type="evidence" value="ECO:0007669"/>
    <property type="project" value="TreeGrafter"/>
</dbReference>
<dbReference type="GO" id="GO:0006623">
    <property type="term" value="P:protein targeting to vacuole"/>
    <property type="evidence" value="ECO:0007669"/>
    <property type="project" value="TreeGrafter"/>
</dbReference>
<comment type="caution">
    <text evidence="4">The sequence shown here is derived from an EMBL/GenBank/DDBJ whole genome shotgun (WGS) entry which is preliminary data.</text>
</comment>
<sequence>MFRDRSYPILSTRNGCRSNLLMDAVDALDGASTGSGGSASTSDDASEDETEMTVIRRHPPARARKALSHKSRESSTLVAVDSDSEGDENVLQRIAHAFGHLFSDHSSGDEQSENEAAAEAKSESEETEMADNELSTTEDRPVFLEKGDTHDGAQDNSCETTLSTYVLVDSRDMLNMNLTSTAVSIFFKLWNDMQKKHEAPSRQLAASQESLAIDNLLGPEALVSVLVKDENERFVIAQQAWGQAPAFSPTASSAPTTSGLDSARRQSSLDQRNDDVEAASTPLISVAVFEEKPLCDLYKEKTTEKIAVEVPGFEKFQCWMPRKAGSSLFALHPMKNKMRYFFILDMKIGNGKKTITARSPLMLENHLPRPVQLLCEKSSLEAVGVSAERYAKNPFHETHIRLATLSHGEVYHVPLFVAHHSRIYLQPTSVTSDCAGYEPSTDGLWSQDIVLCNKSAKFLSCKSKDPREKCPFWIKVVCQESRDARMASLGTMLVPNCTLHIVPPILIHNSLPYPVELRITKLAQEIKLEEGDSAPVFSVSPNDTEEVSIEVPYYLGCSWKGRAELSASLDEGKTISMQPQQTLPERMHRQLSIATHLATEKSLELFLYSPYWVINKTGLPLQIRGSSSDIIYDCSASSEELLLFRFKKRKHKKAKLRVYNSSWSSSFCLDTVGNNGVAVCKDKERNKKYRFFLRIQMSNLSLSKIITITPFFLVVNNTKHYFRFMEQNEAADLWFDIGPHECLPFWPDTDSMKMYLRHKDSSVTSQHFHFGQSQNTVLRMDNGSAVCVEVSGGITGPMKILLFSYSTGDAPVRVENLCEDLFLKIHQKCLGQVTLLSPYQSVLYTWDDPTLERTLMWNVYNRKKPGFIAHIQRDGFGKEKVSFRSLRPAVTETKKTSKKSSVDQSSTDDDSESEIGPLPKKTRRDIVVVYWISFLDQNQRVLLFTQDERVWKHARKAVDGELSQLECFMSLHGVGVSLVNGALVEAAYLSLSGAPALWEVRVNDAWKPLTLELAAWLEHRWTARSRTAELKDYVQVDFEKMQMSKPFLGSLQRIYHPALWLQYRQSGHQSLVLASLHRIQLDNQLPDAVFPTVLHHRPATPRGLHSPSSTVRPMLEAALLLHHSDRLNLNTVKYLKLLLQEIHIKVDKGFLLSTYDFFSVMLANPDEKTKLKSDMKLIYAPLHPFKSDLEIARTQRTVFEYVHLSPVKIHLSFSPRGTVHKTVPDQASLSQDILDVFLNSVGATLSEIKDVELRMAFFEQKGRLVTPADLMEEVKSHYVSQLVQQCYVLVLGLDVLGNPYGLVKDFTKGLGDFFYEPIAASIQAPDEFAEGLSRGAQSLMGHVVGSSAGSIALITGSLGQVLAVLSFDEDYQNKRRKRMEQHSTSLPESLAVAAKGFVLGILLGVSGVVMNPVSGAQLEGLEGFFKGIGKGLMGLMTKPTGGVVDMFSIAFDGIRRAAEMGKGVVVRQRLPRFINQNLGLKPFSQYQATGYRLLLQLSKGHYSQTDTYWAHAPLGRDDRANIAMITDRHVFLLEKCRFWGGWAIQWSIRLEDVVSVPSISGNSLIIRVRQDETISSFTGNERFLICEDRDVLEWLKLKIETALLVTLEERPCSLDS</sequence>